<dbReference type="Gene3D" id="3.40.50.10070">
    <property type="entry name" value="TolB, N-terminal domain"/>
    <property type="match status" value="1"/>
</dbReference>
<name>D5VEQ5_CAUST</name>
<dbReference type="PANTHER" id="PTHR36842:SF1">
    <property type="entry name" value="PROTEIN TOLB"/>
    <property type="match status" value="1"/>
</dbReference>
<dbReference type="PANTHER" id="PTHR36842">
    <property type="entry name" value="PROTEIN TOLB HOMOLOG"/>
    <property type="match status" value="1"/>
</dbReference>
<dbReference type="STRING" id="509190.Cseg_0689"/>
<dbReference type="AlphaFoldDB" id="D5VEQ5"/>
<organism evidence="7 8">
    <name type="scientific">Caulobacter segnis (strain ATCC 21756 / DSM 7131 / JCM 7823 / NBRC 15250 / LMG 17158 / TK0059)</name>
    <name type="common">Mycoplana segnis</name>
    <dbReference type="NCBI Taxonomy" id="509190"/>
    <lineage>
        <taxon>Bacteria</taxon>
        <taxon>Pseudomonadati</taxon>
        <taxon>Pseudomonadota</taxon>
        <taxon>Alphaproteobacteria</taxon>
        <taxon>Caulobacterales</taxon>
        <taxon>Caulobacteraceae</taxon>
        <taxon>Caulobacter</taxon>
    </lineage>
</organism>
<dbReference type="SUPFAM" id="SSF69304">
    <property type="entry name" value="Tricorn protease N-terminal domain"/>
    <property type="match status" value="1"/>
</dbReference>
<feature type="domain" description="TolB N-terminal" evidence="6">
    <location>
        <begin position="39"/>
        <end position="140"/>
    </location>
</feature>
<evidence type="ECO:0000256" key="2">
    <source>
        <dbReference type="ARBA" id="ARBA00009820"/>
    </source>
</evidence>
<keyword evidence="5" id="KW-0131">Cell cycle</keyword>
<proteinExistence type="inferred from homology"/>
<evidence type="ECO:0000259" key="6">
    <source>
        <dbReference type="Pfam" id="PF04052"/>
    </source>
</evidence>
<dbReference type="InterPro" id="IPR011042">
    <property type="entry name" value="6-blade_b-propeller_TolB-like"/>
</dbReference>
<dbReference type="InterPro" id="IPR014167">
    <property type="entry name" value="Tol-Pal_TolB"/>
</dbReference>
<comment type="similarity">
    <text evidence="2 5">Belongs to the TolB family.</text>
</comment>
<dbReference type="SUPFAM" id="SSF52964">
    <property type="entry name" value="TolB, N-terminal domain"/>
    <property type="match status" value="1"/>
</dbReference>
<evidence type="ECO:0000256" key="5">
    <source>
        <dbReference type="HAMAP-Rule" id="MF_00671"/>
    </source>
</evidence>
<protein>
    <recommendedName>
        <fullName evidence="5">Tol-Pal system protein TolB</fullName>
    </recommendedName>
</protein>
<evidence type="ECO:0000313" key="7">
    <source>
        <dbReference type="EMBL" id="ADG09198.1"/>
    </source>
</evidence>
<keyword evidence="4 5" id="KW-0574">Periplasm</keyword>
<comment type="function">
    <text evidence="5">Part of the Tol-Pal system, which plays a role in outer membrane invagination during cell division and is important for maintaining outer membrane integrity.</text>
</comment>
<comment type="subunit">
    <text evidence="5">The Tol-Pal system is composed of five core proteins: the inner membrane proteins TolA, TolQ and TolR, the periplasmic protein TolB and the outer membrane protein Pal. They form a network linking the inner and outer membranes and the peptidoglycan layer.</text>
</comment>
<dbReference type="Proteomes" id="UP000002629">
    <property type="component" value="Chromosome"/>
</dbReference>
<dbReference type="Pfam" id="PF04052">
    <property type="entry name" value="TolB_N"/>
    <property type="match status" value="1"/>
</dbReference>
<dbReference type="GO" id="GO:0042597">
    <property type="term" value="C:periplasmic space"/>
    <property type="evidence" value="ECO:0007669"/>
    <property type="project" value="UniProtKB-SubCell"/>
</dbReference>
<evidence type="ECO:0000256" key="4">
    <source>
        <dbReference type="ARBA" id="ARBA00022764"/>
    </source>
</evidence>
<dbReference type="KEGG" id="cse:Cseg_0689"/>
<evidence type="ECO:0000313" key="8">
    <source>
        <dbReference type="Proteomes" id="UP000002629"/>
    </source>
</evidence>
<dbReference type="GO" id="GO:0017038">
    <property type="term" value="P:protein import"/>
    <property type="evidence" value="ECO:0007669"/>
    <property type="project" value="InterPro"/>
</dbReference>
<dbReference type="HOGENOM" id="CLU_047123_0_0_5"/>
<dbReference type="EMBL" id="CP002008">
    <property type="protein sequence ID" value="ADG09198.1"/>
    <property type="molecule type" value="Genomic_DNA"/>
</dbReference>
<dbReference type="Pfam" id="PF07676">
    <property type="entry name" value="PD40"/>
    <property type="match status" value="3"/>
</dbReference>
<gene>
    <name evidence="5" type="primary">tolB</name>
    <name evidence="7" type="ordered locus">Cseg_0689</name>
</gene>
<evidence type="ECO:0000256" key="3">
    <source>
        <dbReference type="ARBA" id="ARBA00022729"/>
    </source>
</evidence>
<feature type="signal peptide" evidence="5">
    <location>
        <begin position="1"/>
        <end position="31"/>
    </location>
</feature>
<feature type="chain" id="PRO_5009009630" description="Tol-Pal system protein TolB" evidence="5">
    <location>
        <begin position="32"/>
        <end position="443"/>
    </location>
</feature>
<reference evidence="8" key="1">
    <citation type="journal article" date="2011" name="J. Bacteriol.">
        <title>Genome sequences of eight morphologically diverse alphaproteobacteria.</title>
        <authorList>
            <consortium name="US DOE Joint Genome Institute"/>
            <person name="Brown P.J."/>
            <person name="Kysela D.T."/>
            <person name="Buechlein A."/>
            <person name="Hemmerich C."/>
            <person name="Brun Y.V."/>
        </authorList>
    </citation>
    <scope>NUCLEOTIDE SEQUENCE [LARGE SCALE GENOMIC DNA]</scope>
    <source>
        <strain evidence="8">ATCC 21756 / DSM 7131 / JCM 7823 / NBRC 15250 / LMG 17158 / TK0059</strain>
    </source>
</reference>
<dbReference type="InterPro" id="IPR011659">
    <property type="entry name" value="WD40"/>
</dbReference>
<dbReference type="eggNOG" id="COG0823">
    <property type="taxonomic scope" value="Bacteria"/>
</dbReference>
<dbReference type="Gene3D" id="2.120.10.30">
    <property type="entry name" value="TolB, C-terminal domain"/>
    <property type="match status" value="1"/>
</dbReference>
<sequence precursor="true">MPGTVVKKETPMRLRALLLMVAALMSGAAFVTPAAAQIEVDINAGAVKPMPIAIPAFSGATRGAEIAQVISGNLERSGLFQPLNVSGVADKLSDVNIQPRFPDWQTTGAQALINGQVTVGPDGGLRVDFRLWDVFSQQQLLGLQFSSTPDNWRRVAHKISDAVYERLTGEKGYFDTRVAFVAESGPKLNRIKRLAIMDQDGANPQYLTDGSYIVMTPRFSSTSQELTYMALRPTGSSIYLLNLETSRQETVGKFPGMVFAPRFSPDGGKVAFSVEKNGNSDIYVMDLRSRSTTRITTDPSIDTSPSFSPDGTKIVFNSDRGGQAQIYVMNTDGSGVRRISFGGGRYTTPVWSPRGDFIAFTKQTGGQFHIGVMRPDGGDERLLTTSYLDEGPTWAPNGRVLMFFREGGGGNPKLWTVDITGRILRPAAYNGSGSDPAWSPLLD</sequence>
<dbReference type="HAMAP" id="MF_00671">
    <property type="entry name" value="TolB"/>
    <property type="match status" value="1"/>
</dbReference>
<keyword evidence="3 5" id="KW-0732">Signal</keyword>
<dbReference type="NCBIfam" id="TIGR02800">
    <property type="entry name" value="propeller_TolB"/>
    <property type="match status" value="1"/>
</dbReference>
<accession>D5VEQ5</accession>
<keyword evidence="5" id="KW-0132">Cell division</keyword>
<evidence type="ECO:0000256" key="1">
    <source>
        <dbReference type="ARBA" id="ARBA00004418"/>
    </source>
</evidence>
<dbReference type="GO" id="GO:0051301">
    <property type="term" value="P:cell division"/>
    <property type="evidence" value="ECO:0007669"/>
    <property type="project" value="UniProtKB-UniRule"/>
</dbReference>
<dbReference type="InterPro" id="IPR007195">
    <property type="entry name" value="TolB_N"/>
</dbReference>
<comment type="subcellular location">
    <subcellularLocation>
        <location evidence="1 5">Periplasm</location>
    </subcellularLocation>
</comment>